<dbReference type="AlphaFoldDB" id="A0A5E4NFP4"/>
<keyword evidence="12" id="KW-1185">Reference proteome</keyword>
<reference evidence="11 12" key="1">
    <citation type="submission" date="2019-08" db="EMBL/GenBank/DDBJ databases">
        <authorList>
            <person name="Alioto T."/>
            <person name="Alioto T."/>
            <person name="Gomez Garrido J."/>
        </authorList>
    </citation>
    <scope>NUCLEOTIDE SEQUENCE [LARGE SCALE GENOMIC DNA]</scope>
</reference>
<dbReference type="PROSITE" id="PS00108">
    <property type="entry name" value="PROTEIN_KINASE_ST"/>
    <property type="match status" value="1"/>
</dbReference>
<evidence type="ECO:0000259" key="10">
    <source>
        <dbReference type="PROSITE" id="PS50011"/>
    </source>
</evidence>
<feature type="signal peptide" evidence="9">
    <location>
        <begin position="1"/>
        <end position="19"/>
    </location>
</feature>
<evidence type="ECO:0000256" key="5">
    <source>
        <dbReference type="ARBA" id="ARBA00022840"/>
    </source>
</evidence>
<evidence type="ECO:0000256" key="8">
    <source>
        <dbReference type="SAM" id="MobiDB-lite"/>
    </source>
</evidence>
<keyword evidence="9" id="KW-0732">Signal</keyword>
<evidence type="ECO:0000256" key="6">
    <source>
        <dbReference type="PROSITE-ProRule" id="PRU10141"/>
    </source>
</evidence>
<dbReference type="InterPro" id="IPR008271">
    <property type="entry name" value="Ser/Thr_kinase_AS"/>
</dbReference>
<dbReference type="PANTHER" id="PTHR24353">
    <property type="entry name" value="CYCLIC NUCLEOTIDE-DEPENDENT PROTEIN KINASE"/>
    <property type="match status" value="1"/>
</dbReference>
<gene>
    <name evidence="11" type="ORF">CINCED_3A018267</name>
</gene>
<dbReference type="OrthoDB" id="6628836at2759"/>
<dbReference type="InterPro" id="IPR017441">
    <property type="entry name" value="Protein_kinase_ATP_BS"/>
</dbReference>
<dbReference type="SMART" id="SM00220">
    <property type="entry name" value="S_TKc"/>
    <property type="match status" value="1"/>
</dbReference>
<evidence type="ECO:0000256" key="7">
    <source>
        <dbReference type="RuleBase" id="RU000304"/>
    </source>
</evidence>
<evidence type="ECO:0000256" key="3">
    <source>
        <dbReference type="ARBA" id="ARBA00022741"/>
    </source>
</evidence>
<sequence>SLLNANVIFPLFAALPSAALDYNDNDYEDETDRRPPTDFETLKLTDMEVIRTLGQGSYGRVELVEANRKRFALKVIKKEHSIDPFMGKYVRSEVDIMMELKNDFIVGMYTSFNDEDNVYMLMEICEEDVRAILVDYKYVEENVAQFYVACVAEGLMYLHRKNIIHRDLKPDNILVNSQGYLKIADFGLAKKMDINETKAWTYNVGTAWYMAPEIISGSGHDKSVDYWSLGVIVDNPEERLIELRNHEWFEGFAWGDLQTLKMTPPTLKPLTTDDASVEDDFLEWEPTDMQLSSSSDDAWDRGDYCSKDSDEIKRKSVVLDTNVVEEMGDGMNEDCKRRYKHIKDAYLKNKRARKMITGASASSKPSKWHLVPFLNFLNTVSQERNTTSNIYDTDNNEDSFSDEEEINITQDDILQSSPVSQFP</sequence>
<feature type="compositionally biased region" description="Acidic residues" evidence="8">
    <location>
        <begin position="394"/>
        <end position="406"/>
    </location>
</feature>
<keyword evidence="4 11" id="KW-0418">Kinase</keyword>
<dbReference type="Proteomes" id="UP000325440">
    <property type="component" value="Unassembled WGS sequence"/>
</dbReference>
<dbReference type="EMBL" id="CABPRJ010001962">
    <property type="protein sequence ID" value="VVC42575.1"/>
    <property type="molecule type" value="Genomic_DNA"/>
</dbReference>
<dbReference type="GO" id="GO:0005524">
    <property type="term" value="F:ATP binding"/>
    <property type="evidence" value="ECO:0007669"/>
    <property type="project" value="UniProtKB-UniRule"/>
</dbReference>
<accession>A0A5E4NFP4</accession>
<protein>
    <submittedName>
        <fullName evidence="11">Protein kinase domain,Protein kinase-like domain,Protein kinase, ATP binding site,Serine/threonine</fullName>
    </submittedName>
</protein>
<feature type="binding site" evidence="6">
    <location>
        <position position="78"/>
    </location>
    <ligand>
        <name>ATP</name>
        <dbReference type="ChEBI" id="CHEBI:30616"/>
    </ligand>
</feature>
<feature type="compositionally biased region" description="Polar residues" evidence="8">
    <location>
        <begin position="407"/>
        <end position="423"/>
    </location>
</feature>
<evidence type="ECO:0000256" key="1">
    <source>
        <dbReference type="ARBA" id="ARBA00022527"/>
    </source>
</evidence>
<evidence type="ECO:0000313" key="11">
    <source>
        <dbReference type="EMBL" id="VVC42575.1"/>
    </source>
</evidence>
<feature type="domain" description="Protein kinase" evidence="10">
    <location>
        <begin position="47"/>
        <end position="300"/>
    </location>
</feature>
<feature type="chain" id="PRO_5022766969" evidence="9">
    <location>
        <begin position="20"/>
        <end position="423"/>
    </location>
</feature>
<dbReference type="PROSITE" id="PS50011">
    <property type="entry name" value="PROTEIN_KINASE_DOM"/>
    <property type="match status" value="1"/>
</dbReference>
<evidence type="ECO:0000256" key="4">
    <source>
        <dbReference type="ARBA" id="ARBA00022777"/>
    </source>
</evidence>
<evidence type="ECO:0000256" key="2">
    <source>
        <dbReference type="ARBA" id="ARBA00022679"/>
    </source>
</evidence>
<keyword evidence="3 6" id="KW-0547">Nucleotide-binding</keyword>
<dbReference type="SUPFAM" id="SSF56112">
    <property type="entry name" value="Protein kinase-like (PK-like)"/>
    <property type="match status" value="1"/>
</dbReference>
<dbReference type="Gene3D" id="1.10.510.10">
    <property type="entry name" value="Transferase(Phosphotransferase) domain 1"/>
    <property type="match status" value="1"/>
</dbReference>
<dbReference type="InterPro" id="IPR011009">
    <property type="entry name" value="Kinase-like_dom_sf"/>
</dbReference>
<feature type="region of interest" description="Disordered" evidence="8">
    <location>
        <begin position="387"/>
        <end position="423"/>
    </location>
</feature>
<dbReference type="PANTHER" id="PTHR24353:SF147">
    <property type="entry name" value="CGMP-DEPENDENT SERINE_THREONIN PROTEIN KINASE-RELATED"/>
    <property type="match status" value="1"/>
</dbReference>
<dbReference type="GO" id="GO:0004690">
    <property type="term" value="F:cyclic nucleotide-dependent protein kinase activity"/>
    <property type="evidence" value="ECO:0007669"/>
    <property type="project" value="UniProtKB-ARBA"/>
</dbReference>
<feature type="non-terminal residue" evidence="11">
    <location>
        <position position="1"/>
    </location>
</feature>
<comment type="similarity">
    <text evidence="7">Belongs to the protein kinase superfamily.</text>
</comment>
<keyword evidence="2" id="KW-0808">Transferase</keyword>
<dbReference type="Pfam" id="PF00069">
    <property type="entry name" value="Pkinase"/>
    <property type="match status" value="1"/>
</dbReference>
<keyword evidence="1 7" id="KW-0723">Serine/threonine-protein kinase</keyword>
<evidence type="ECO:0000313" key="12">
    <source>
        <dbReference type="Proteomes" id="UP000325440"/>
    </source>
</evidence>
<dbReference type="InterPro" id="IPR000719">
    <property type="entry name" value="Prot_kinase_dom"/>
</dbReference>
<dbReference type="Gene3D" id="3.30.200.20">
    <property type="entry name" value="Phosphorylase Kinase, domain 1"/>
    <property type="match status" value="1"/>
</dbReference>
<keyword evidence="5 6" id="KW-0067">ATP-binding</keyword>
<dbReference type="PROSITE" id="PS00107">
    <property type="entry name" value="PROTEIN_KINASE_ATP"/>
    <property type="match status" value="1"/>
</dbReference>
<name>A0A5E4NFP4_9HEMI</name>
<proteinExistence type="inferred from homology"/>
<organism evidence="11 12">
    <name type="scientific">Cinara cedri</name>
    <dbReference type="NCBI Taxonomy" id="506608"/>
    <lineage>
        <taxon>Eukaryota</taxon>
        <taxon>Metazoa</taxon>
        <taxon>Ecdysozoa</taxon>
        <taxon>Arthropoda</taxon>
        <taxon>Hexapoda</taxon>
        <taxon>Insecta</taxon>
        <taxon>Pterygota</taxon>
        <taxon>Neoptera</taxon>
        <taxon>Paraneoptera</taxon>
        <taxon>Hemiptera</taxon>
        <taxon>Sternorrhyncha</taxon>
        <taxon>Aphidomorpha</taxon>
        <taxon>Aphidoidea</taxon>
        <taxon>Aphididae</taxon>
        <taxon>Lachninae</taxon>
        <taxon>Cinara</taxon>
    </lineage>
</organism>
<evidence type="ECO:0000256" key="9">
    <source>
        <dbReference type="SAM" id="SignalP"/>
    </source>
</evidence>